<dbReference type="InterPro" id="IPR036866">
    <property type="entry name" value="RibonucZ/Hydroxyglut_hydro"/>
</dbReference>
<feature type="chain" id="PRO_5047170025" description="Metal-dependent hydrolase, beta-lactamase superfamily II" evidence="1">
    <location>
        <begin position="23"/>
        <end position="425"/>
    </location>
</feature>
<gene>
    <name evidence="2" type="ORF">H4O18_02165</name>
</gene>
<dbReference type="Gene3D" id="3.60.15.10">
    <property type="entry name" value="Ribonuclease Z/Hydroxyacylglutathione hydrolase-like"/>
    <property type="match status" value="1"/>
</dbReference>
<comment type="caution">
    <text evidence="2">The sequence shown here is derived from an EMBL/GenBank/DDBJ whole genome shotgun (WGS) entry which is preliminary data.</text>
</comment>
<keyword evidence="1" id="KW-0732">Signal</keyword>
<dbReference type="EMBL" id="JACLHY010000001">
    <property type="protein sequence ID" value="MBC8766788.1"/>
    <property type="molecule type" value="Genomic_DNA"/>
</dbReference>
<dbReference type="SUPFAM" id="SSF56281">
    <property type="entry name" value="Metallo-hydrolase/oxidoreductase"/>
    <property type="match status" value="1"/>
</dbReference>
<sequence length="425" mass="48459">MAAKRLSMKLIFFLLSIMVVTAQDKGGQLPQWEEGMLDIHHINTGRGDAAFFIFPDATTLLVDAGDMSETHPRTLSARNAVQKPDNSKSAPQWIVDYILQFFPKNQPIQLDYGLITHFHDDHFGEMDVNRNRHSKGNYALTGMMEVGSILPIKTHLDRGSSYPIDLKNPLVQKEIKADDLYSIIETLQEYWKYMDYHSKKDGLIYEVLKPGAINQIELKKAPSNFSNFTVRNIAVNGNVWTGENEDYYSLFSKGEYSGENPLSTCLKITYGEFDYFTGGDISGIDAFGQTDLNSLESHVAPVIGPVDVATLNHHGNRDSQNVFFVRTLRPRIWIQQNWSSDHPGEEVLRRITSKELYPGERDMFSTVMLQPLKDVIGDRLNQYKSQNGHIVVRVYDKGSRYDIYILNDDSKEREIIAKYGPYEAR</sequence>
<evidence type="ECO:0000313" key="2">
    <source>
        <dbReference type="EMBL" id="MBC8766788.1"/>
    </source>
</evidence>
<feature type="signal peptide" evidence="1">
    <location>
        <begin position="1"/>
        <end position="22"/>
    </location>
</feature>
<evidence type="ECO:0000313" key="3">
    <source>
        <dbReference type="Proteomes" id="UP000618952"/>
    </source>
</evidence>
<keyword evidence="3" id="KW-1185">Reference proteome</keyword>
<organism evidence="2 3">
    <name type="scientific">Arenibacter arenosicollis</name>
    <dbReference type="NCBI Taxonomy" id="2762274"/>
    <lineage>
        <taxon>Bacteria</taxon>
        <taxon>Pseudomonadati</taxon>
        <taxon>Bacteroidota</taxon>
        <taxon>Flavobacteriia</taxon>
        <taxon>Flavobacteriales</taxon>
        <taxon>Flavobacteriaceae</taxon>
        <taxon>Arenibacter</taxon>
    </lineage>
</organism>
<reference evidence="2 3" key="1">
    <citation type="submission" date="2020-08" db="EMBL/GenBank/DDBJ databases">
        <title>Arenibacter gaetbuli sp. nov., isolated from a sand dune.</title>
        <authorList>
            <person name="Park S."/>
            <person name="Yoon J.-H."/>
        </authorList>
    </citation>
    <scope>NUCLEOTIDE SEQUENCE [LARGE SCALE GENOMIC DNA]</scope>
    <source>
        <strain evidence="2 3">BSSL-BM3</strain>
    </source>
</reference>
<dbReference type="Proteomes" id="UP000618952">
    <property type="component" value="Unassembled WGS sequence"/>
</dbReference>
<dbReference type="PANTHER" id="PTHR30619:SF1">
    <property type="entry name" value="RECOMBINATION PROTEIN 2"/>
    <property type="match status" value="1"/>
</dbReference>
<dbReference type="PANTHER" id="PTHR30619">
    <property type="entry name" value="DNA INTERNALIZATION/COMPETENCE PROTEIN COMEC/REC2"/>
    <property type="match status" value="1"/>
</dbReference>
<proteinExistence type="predicted"/>
<dbReference type="InterPro" id="IPR052159">
    <property type="entry name" value="Competence_DNA_uptake"/>
</dbReference>
<evidence type="ECO:0008006" key="4">
    <source>
        <dbReference type="Google" id="ProtNLM"/>
    </source>
</evidence>
<accession>A0ABR7QHX3</accession>
<name>A0ABR7QHX3_9FLAO</name>
<protein>
    <recommendedName>
        <fullName evidence="4">Metal-dependent hydrolase, beta-lactamase superfamily II</fullName>
    </recommendedName>
</protein>
<evidence type="ECO:0000256" key="1">
    <source>
        <dbReference type="SAM" id="SignalP"/>
    </source>
</evidence>